<dbReference type="GO" id="GO:0051537">
    <property type="term" value="F:2 iron, 2 sulfur cluster binding"/>
    <property type="evidence" value="ECO:0007669"/>
    <property type="project" value="InterPro"/>
</dbReference>
<organism evidence="2 3">
    <name type="scientific">Pseudofrankia asymbiotica</name>
    <dbReference type="NCBI Taxonomy" id="1834516"/>
    <lineage>
        <taxon>Bacteria</taxon>
        <taxon>Bacillati</taxon>
        <taxon>Actinomycetota</taxon>
        <taxon>Actinomycetes</taxon>
        <taxon>Frankiales</taxon>
        <taxon>Frankiaceae</taxon>
        <taxon>Pseudofrankia</taxon>
    </lineage>
</organism>
<protein>
    <recommendedName>
        <fullName evidence="1">2Fe-2S ferredoxin-type domain-containing protein</fullName>
    </recommendedName>
</protein>
<dbReference type="EMBL" id="MOMC01000130">
    <property type="protein sequence ID" value="ONH21954.1"/>
    <property type="molecule type" value="Genomic_DNA"/>
</dbReference>
<dbReference type="InterPro" id="IPR001041">
    <property type="entry name" value="2Fe-2S_ferredoxin-type"/>
</dbReference>
<dbReference type="PROSITE" id="PS51085">
    <property type="entry name" value="2FE2S_FER_2"/>
    <property type="match status" value="1"/>
</dbReference>
<reference evidence="3" key="1">
    <citation type="submission" date="2016-10" db="EMBL/GenBank/DDBJ databases">
        <title>Frankia sp. NRRL B-16386 Genome sequencing.</title>
        <authorList>
            <person name="Ghodhbane-Gtari F."/>
            <person name="Swanson E."/>
            <person name="Gueddou A."/>
            <person name="Hezbri K."/>
            <person name="Ktari K."/>
            <person name="Nouioui I."/>
            <person name="Morris K."/>
            <person name="Simpson S."/>
            <person name="Abebe-Akele F."/>
            <person name="Thomas K."/>
            <person name="Gtari M."/>
            <person name="Tisa L.S."/>
        </authorList>
    </citation>
    <scope>NUCLEOTIDE SEQUENCE [LARGE SCALE GENOMIC DNA]</scope>
    <source>
        <strain evidence="3">NRRL B-16386</strain>
    </source>
</reference>
<evidence type="ECO:0000313" key="3">
    <source>
        <dbReference type="Proteomes" id="UP000188929"/>
    </source>
</evidence>
<dbReference type="InterPro" id="IPR052353">
    <property type="entry name" value="Benzoxazolinone_Detox_Enz"/>
</dbReference>
<dbReference type="InterPro" id="IPR006058">
    <property type="entry name" value="2Fe2S_fd_BS"/>
</dbReference>
<accession>A0A1V2HZ49</accession>
<dbReference type="CDD" id="cd00207">
    <property type="entry name" value="fer2"/>
    <property type="match status" value="1"/>
</dbReference>
<comment type="caution">
    <text evidence="2">The sequence shown here is derived from an EMBL/GenBank/DDBJ whole genome shotgun (WGS) entry which is preliminary data.</text>
</comment>
<gene>
    <name evidence="2" type="ORF">BL253_37255</name>
</gene>
<dbReference type="SUPFAM" id="SSF52343">
    <property type="entry name" value="Ferredoxin reductase-like, C-terminal NADP-linked domain"/>
    <property type="match status" value="1"/>
</dbReference>
<name>A0A1V2HZ49_9ACTN</name>
<dbReference type="AlphaFoldDB" id="A0A1V2HZ49"/>
<dbReference type="Pfam" id="PF00111">
    <property type="entry name" value="Fer2"/>
    <property type="match status" value="1"/>
</dbReference>
<evidence type="ECO:0000313" key="2">
    <source>
        <dbReference type="EMBL" id="ONH21954.1"/>
    </source>
</evidence>
<dbReference type="InterPro" id="IPR039261">
    <property type="entry name" value="FNR_nucleotide-bd"/>
</dbReference>
<dbReference type="SUPFAM" id="SSF54292">
    <property type="entry name" value="2Fe-2S ferredoxin-like"/>
    <property type="match status" value="1"/>
</dbReference>
<feature type="domain" description="2Fe-2S ferredoxin-type" evidence="1">
    <location>
        <begin position="106"/>
        <end position="191"/>
    </location>
</feature>
<keyword evidence="3" id="KW-1185">Reference proteome</keyword>
<dbReference type="Gene3D" id="3.40.50.80">
    <property type="entry name" value="Nucleotide-binding domain of ferredoxin-NADP reductase (FNR) module"/>
    <property type="match status" value="1"/>
</dbReference>
<dbReference type="PROSITE" id="PS00197">
    <property type="entry name" value="2FE2S_FER_1"/>
    <property type="match status" value="1"/>
</dbReference>
<sequence length="191" mass="20762">MIAAAEDANAAWRLFYGGRQRVSMAFLPELDRYGAKVSTRPQDEVGLLDLATILVSPRPDTLIYCCGPEPLLAAVEAHCVTWPSGALHLERFAPKPTEKPVLDTNFEVVLQRSNVALTVAPDDTIFDVVADAGIDVLGSCFEGTCGTCETTVLNGVPDHRDSVLTKQQQESNSTMMICVSRSRTPRLVLDL</sequence>
<evidence type="ECO:0000259" key="1">
    <source>
        <dbReference type="PROSITE" id="PS51085"/>
    </source>
</evidence>
<dbReference type="PANTHER" id="PTHR30212:SF2">
    <property type="entry name" value="PROTEIN YIIM"/>
    <property type="match status" value="1"/>
</dbReference>
<dbReference type="Gene3D" id="3.10.20.30">
    <property type="match status" value="1"/>
</dbReference>
<dbReference type="Proteomes" id="UP000188929">
    <property type="component" value="Unassembled WGS sequence"/>
</dbReference>
<dbReference type="InterPro" id="IPR036010">
    <property type="entry name" value="2Fe-2S_ferredoxin-like_sf"/>
</dbReference>
<dbReference type="PANTHER" id="PTHR30212">
    <property type="entry name" value="PROTEIN YIIM"/>
    <property type="match status" value="1"/>
</dbReference>
<proteinExistence type="predicted"/>
<dbReference type="InterPro" id="IPR012675">
    <property type="entry name" value="Beta-grasp_dom_sf"/>
</dbReference>